<proteinExistence type="predicted"/>
<protein>
    <submittedName>
        <fullName evidence="1">Uncharacterized protein</fullName>
    </submittedName>
</protein>
<gene>
    <name evidence="1" type="ORF">MARPO_0031s0061</name>
</gene>
<dbReference type="EMBL" id="KZ772703">
    <property type="protein sequence ID" value="PTQ42082.1"/>
    <property type="molecule type" value="Genomic_DNA"/>
</dbReference>
<evidence type="ECO:0000313" key="2">
    <source>
        <dbReference type="Proteomes" id="UP000244005"/>
    </source>
</evidence>
<reference evidence="2" key="1">
    <citation type="journal article" date="2017" name="Cell">
        <title>Insights into land plant evolution garnered from the Marchantia polymorpha genome.</title>
        <authorList>
            <person name="Bowman J.L."/>
            <person name="Kohchi T."/>
            <person name="Yamato K.T."/>
            <person name="Jenkins J."/>
            <person name="Shu S."/>
            <person name="Ishizaki K."/>
            <person name="Yamaoka S."/>
            <person name="Nishihama R."/>
            <person name="Nakamura Y."/>
            <person name="Berger F."/>
            <person name="Adam C."/>
            <person name="Aki S.S."/>
            <person name="Althoff F."/>
            <person name="Araki T."/>
            <person name="Arteaga-Vazquez M.A."/>
            <person name="Balasubrmanian S."/>
            <person name="Barry K."/>
            <person name="Bauer D."/>
            <person name="Boehm C.R."/>
            <person name="Briginshaw L."/>
            <person name="Caballero-Perez J."/>
            <person name="Catarino B."/>
            <person name="Chen F."/>
            <person name="Chiyoda S."/>
            <person name="Chovatia M."/>
            <person name="Davies K.M."/>
            <person name="Delmans M."/>
            <person name="Demura T."/>
            <person name="Dierschke T."/>
            <person name="Dolan L."/>
            <person name="Dorantes-Acosta A.E."/>
            <person name="Eklund D.M."/>
            <person name="Florent S.N."/>
            <person name="Flores-Sandoval E."/>
            <person name="Fujiyama A."/>
            <person name="Fukuzawa H."/>
            <person name="Galik B."/>
            <person name="Grimanelli D."/>
            <person name="Grimwood J."/>
            <person name="Grossniklaus U."/>
            <person name="Hamada T."/>
            <person name="Haseloff J."/>
            <person name="Hetherington A.J."/>
            <person name="Higo A."/>
            <person name="Hirakawa Y."/>
            <person name="Hundley H.N."/>
            <person name="Ikeda Y."/>
            <person name="Inoue K."/>
            <person name="Inoue S.I."/>
            <person name="Ishida S."/>
            <person name="Jia Q."/>
            <person name="Kakita M."/>
            <person name="Kanazawa T."/>
            <person name="Kawai Y."/>
            <person name="Kawashima T."/>
            <person name="Kennedy M."/>
            <person name="Kinose K."/>
            <person name="Kinoshita T."/>
            <person name="Kohara Y."/>
            <person name="Koide E."/>
            <person name="Komatsu K."/>
            <person name="Kopischke S."/>
            <person name="Kubo M."/>
            <person name="Kyozuka J."/>
            <person name="Lagercrantz U."/>
            <person name="Lin S.S."/>
            <person name="Lindquist E."/>
            <person name="Lipzen A.M."/>
            <person name="Lu C.W."/>
            <person name="De Luna E."/>
            <person name="Martienssen R.A."/>
            <person name="Minamino N."/>
            <person name="Mizutani M."/>
            <person name="Mizutani M."/>
            <person name="Mochizuki N."/>
            <person name="Monte I."/>
            <person name="Mosher R."/>
            <person name="Nagasaki H."/>
            <person name="Nakagami H."/>
            <person name="Naramoto S."/>
            <person name="Nishitani K."/>
            <person name="Ohtani M."/>
            <person name="Okamoto T."/>
            <person name="Okumura M."/>
            <person name="Phillips J."/>
            <person name="Pollak B."/>
            <person name="Reinders A."/>
            <person name="Rovekamp M."/>
            <person name="Sano R."/>
            <person name="Sawa S."/>
            <person name="Schmid M.W."/>
            <person name="Shirakawa M."/>
            <person name="Solano R."/>
            <person name="Spunde A."/>
            <person name="Suetsugu N."/>
            <person name="Sugano S."/>
            <person name="Sugiyama A."/>
            <person name="Sun R."/>
            <person name="Suzuki Y."/>
            <person name="Takenaka M."/>
            <person name="Takezawa D."/>
            <person name="Tomogane H."/>
            <person name="Tsuzuki M."/>
            <person name="Ueda T."/>
            <person name="Umeda M."/>
            <person name="Ward J.M."/>
            <person name="Watanabe Y."/>
            <person name="Yazaki K."/>
            <person name="Yokoyama R."/>
            <person name="Yoshitake Y."/>
            <person name="Yotsui I."/>
            <person name="Zachgo S."/>
            <person name="Schmutz J."/>
        </authorList>
    </citation>
    <scope>NUCLEOTIDE SEQUENCE [LARGE SCALE GENOMIC DNA]</scope>
    <source>
        <strain evidence="2">Tak-1</strain>
    </source>
</reference>
<dbReference type="Proteomes" id="UP000244005">
    <property type="component" value="Unassembled WGS sequence"/>
</dbReference>
<dbReference type="AlphaFoldDB" id="A0A2R6X7K8"/>
<accession>A0A2R6X7K8</accession>
<dbReference type="Gramene" id="Mp2g04050.1">
    <property type="protein sequence ID" value="Mp2g04050.1.cds1"/>
    <property type="gene ID" value="Mp2g04050"/>
</dbReference>
<keyword evidence="2" id="KW-1185">Reference proteome</keyword>
<name>A0A2R6X7K8_MARPO</name>
<organism evidence="1 2">
    <name type="scientific">Marchantia polymorpha</name>
    <name type="common">Common liverwort</name>
    <name type="synonym">Marchantia aquatica</name>
    <dbReference type="NCBI Taxonomy" id="3197"/>
    <lineage>
        <taxon>Eukaryota</taxon>
        <taxon>Viridiplantae</taxon>
        <taxon>Streptophyta</taxon>
        <taxon>Embryophyta</taxon>
        <taxon>Marchantiophyta</taxon>
        <taxon>Marchantiopsida</taxon>
        <taxon>Marchantiidae</taxon>
        <taxon>Marchantiales</taxon>
        <taxon>Marchantiaceae</taxon>
        <taxon>Marchantia</taxon>
    </lineage>
</organism>
<sequence>MITSSPFRIFADEFLSTQSQIFSCSTVTPASLSSNSPKATEILRLRILSLETPSFLVNSRCCITSYQHGRIDNPQI</sequence>
<evidence type="ECO:0000313" key="1">
    <source>
        <dbReference type="EMBL" id="PTQ42082.1"/>
    </source>
</evidence>